<keyword evidence="1" id="KW-0238">DNA-binding</keyword>
<dbReference type="GO" id="GO:0003677">
    <property type="term" value="F:DNA binding"/>
    <property type="evidence" value="ECO:0007669"/>
    <property type="project" value="UniProtKB-KW"/>
</dbReference>
<dbReference type="PROSITE" id="PS50943">
    <property type="entry name" value="HTH_CROC1"/>
    <property type="match status" value="1"/>
</dbReference>
<name>A0AAU9CTB3_9LACO</name>
<proteinExistence type="predicted"/>
<evidence type="ECO:0000313" key="4">
    <source>
        <dbReference type="Proteomes" id="UP001321804"/>
    </source>
</evidence>
<evidence type="ECO:0000313" key="3">
    <source>
        <dbReference type="EMBL" id="BDR55596.1"/>
    </source>
</evidence>
<dbReference type="RefSeq" id="WP_317697058.1">
    <property type="nucleotide sequence ID" value="NZ_AP026801.1"/>
</dbReference>
<dbReference type="AlphaFoldDB" id="A0AAU9CTB3"/>
<protein>
    <submittedName>
        <fullName evidence="3">Transcriptional regulator</fullName>
    </submittedName>
</protein>
<sequence>MQVINEVQKWRKKRGLTQEELAERVDVSRKTIGSLEKGNYTPSLLLGLRIAEELDVDINEIFQLRED</sequence>
<dbReference type="CDD" id="cd00093">
    <property type="entry name" value="HTH_XRE"/>
    <property type="match status" value="1"/>
</dbReference>
<dbReference type="InterPro" id="IPR010982">
    <property type="entry name" value="Lambda_DNA-bd_dom_sf"/>
</dbReference>
<gene>
    <name evidence="3" type="ORF">KIMC2_01580</name>
</gene>
<dbReference type="InterPro" id="IPR001387">
    <property type="entry name" value="Cro/C1-type_HTH"/>
</dbReference>
<dbReference type="SMART" id="SM00530">
    <property type="entry name" value="HTH_XRE"/>
    <property type="match status" value="1"/>
</dbReference>
<dbReference type="KEGG" id="xak:KIMC2_01580"/>
<dbReference type="SUPFAM" id="SSF47413">
    <property type="entry name" value="lambda repressor-like DNA-binding domains"/>
    <property type="match status" value="1"/>
</dbReference>
<evidence type="ECO:0000259" key="2">
    <source>
        <dbReference type="PROSITE" id="PS50943"/>
    </source>
</evidence>
<dbReference type="PANTHER" id="PTHR46558">
    <property type="entry name" value="TRACRIPTIONAL REGULATORY PROTEIN-RELATED-RELATED"/>
    <property type="match status" value="1"/>
</dbReference>
<organism evidence="3 4">
    <name type="scientific">Xylocopilactobacillus apis</name>
    <dbReference type="NCBI Taxonomy" id="2932183"/>
    <lineage>
        <taxon>Bacteria</taxon>
        <taxon>Bacillati</taxon>
        <taxon>Bacillota</taxon>
        <taxon>Bacilli</taxon>
        <taxon>Lactobacillales</taxon>
        <taxon>Lactobacillaceae</taxon>
        <taxon>Xylocopilactobacillus</taxon>
    </lineage>
</organism>
<accession>A0AAU9CTB3</accession>
<evidence type="ECO:0000256" key="1">
    <source>
        <dbReference type="ARBA" id="ARBA00023125"/>
    </source>
</evidence>
<dbReference type="Proteomes" id="UP001321804">
    <property type="component" value="Chromosome"/>
</dbReference>
<dbReference type="Gene3D" id="1.10.260.40">
    <property type="entry name" value="lambda repressor-like DNA-binding domains"/>
    <property type="match status" value="1"/>
</dbReference>
<feature type="domain" description="HTH cro/C1-type" evidence="2">
    <location>
        <begin position="7"/>
        <end position="61"/>
    </location>
</feature>
<keyword evidence="4" id="KW-1185">Reference proteome</keyword>
<dbReference type="Pfam" id="PF01381">
    <property type="entry name" value="HTH_3"/>
    <property type="match status" value="1"/>
</dbReference>
<dbReference type="EMBL" id="AP026801">
    <property type="protein sequence ID" value="BDR55596.1"/>
    <property type="molecule type" value="Genomic_DNA"/>
</dbReference>
<reference evidence="3 4" key="1">
    <citation type="journal article" date="2023" name="Microbiol. Spectr.">
        <title>Symbiosis of Carpenter Bees with Uncharacterized Lactic Acid Bacteria Showing NAD Auxotrophy.</title>
        <authorList>
            <person name="Kawasaki S."/>
            <person name="Ozawa K."/>
            <person name="Mori T."/>
            <person name="Yamamoto A."/>
            <person name="Ito M."/>
            <person name="Ohkuma M."/>
            <person name="Sakamoto M."/>
            <person name="Matsutani M."/>
        </authorList>
    </citation>
    <scope>NUCLEOTIDE SEQUENCE [LARGE SCALE GENOMIC DNA]</scope>
    <source>
        <strain evidence="3 4">KimC2</strain>
    </source>
</reference>
<dbReference type="PANTHER" id="PTHR46558:SF4">
    <property type="entry name" value="DNA-BIDING PHAGE PROTEIN"/>
    <property type="match status" value="1"/>
</dbReference>